<evidence type="ECO:0000313" key="3">
    <source>
        <dbReference type="Proteomes" id="UP000679247"/>
    </source>
</evidence>
<dbReference type="InterPro" id="IPR011576">
    <property type="entry name" value="Pyridox_Oxase_N"/>
</dbReference>
<proteinExistence type="predicted"/>
<organism evidence="2 3">
    <name type="scientific">Cytobacillus gottheilii</name>
    <dbReference type="NCBI Taxonomy" id="859144"/>
    <lineage>
        <taxon>Bacteria</taxon>
        <taxon>Bacillati</taxon>
        <taxon>Bacillota</taxon>
        <taxon>Bacilli</taxon>
        <taxon>Bacillales</taxon>
        <taxon>Bacillaceae</taxon>
        <taxon>Cytobacillus</taxon>
    </lineage>
</organism>
<dbReference type="SUPFAM" id="SSF50475">
    <property type="entry name" value="FMN-binding split barrel"/>
    <property type="match status" value="1"/>
</dbReference>
<gene>
    <name evidence="2" type="ORF">J1899_08920</name>
</gene>
<dbReference type="InterPro" id="IPR012349">
    <property type="entry name" value="Split_barrel_FMN-bd"/>
</dbReference>
<evidence type="ECO:0000259" key="1">
    <source>
        <dbReference type="Pfam" id="PF01243"/>
    </source>
</evidence>
<evidence type="ECO:0000313" key="2">
    <source>
        <dbReference type="EMBL" id="QVY63144.1"/>
    </source>
</evidence>
<accession>A0ABX8FGL0</accession>
<dbReference type="EMBL" id="CP071709">
    <property type="protein sequence ID" value="QVY63144.1"/>
    <property type="molecule type" value="Genomic_DNA"/>
</dbReference>
<sequence>MANRVENQLTEPLFKEMQKERFVTLATVDYETGGPNVHALSWIMAKNEKTIYFAVESHSRIIQNIKENNQVIVHIIADESAYSIAGKTTIKEDILNHLPLKLTLVSMRIDEVRDVMFYGAKMTVQPHYDKTYDLEAASRLDDQVMDAMKKA</sequence>
<dbReference type="Pfam" id="PF01243">
    <property type="entry name" value="PNPOx_N"/>
    <property type="match status" value="1"/>
</dbReference>
<feature type="domain" description="Pyridoxamine 5'-phosphate oxidase N-terminal" evidence="1">
    <location>
        <begin position="15"/>
        <end position="91"/>
    </location>
</feature>
<keyword evidence="3" id="KW-1185">Reference proteome</keyword>
<dbReference type="Proteomes" id="UP000679247">
    <property type="component" value="Chromosome"/>
</dbReference>
<dbReference type="Gene3D" id="2.30.110.10">
    <property type="entry name" value="Electron Transport, Fmn-binding Protein, Chain A"/>
    <property type="match status" value="1"/>
</dbReference>
<dbReference type="RefSeq" id="WP_214478441.1">
    <property type="nucleotide sequence ID" value="NZ_CP071709.1"/>
</dbReference>
<protein>
    <submittedName>
        <fullName evidence="2">Pyridoxamine 5'-phosphate oxidase family protein</fullName>
    </submittedName>
</protein>
<dbReference type="NCBIfam" id="NF005232">
    <property type="entry name" value="PRK06733.1"/>
    <property type="match status" value="1"/>
</dbReference>
<name>A0ABX8FGL0_9BACI</name>
<reference evidence="2 3" key="1">
    <citation type="submission" date="2021-03" db="EMBL/GenBank/DDBJ databases">
        <title>The first data on the complete genome of the tetrodotoxin-producing bacterium.</title>
        <authorList>
            <person name="Melnikova D.I."/>
            <person name="Nijland R."/>
            <person name="Magarlamov T.Y."/>
        </authorList>
    </citation>
    <scope>NUCLEOTIDE SEQUENCE [LARGE SCALE GENOMIC DNA]</scope>
    <source>
        <strain evidence="2 3">1839</strain>
    </source>
</reference>